<keyword evidence="3" id="KW-1185">Reference proteome</keyword>
<name>A0AAP2G325_9BACT</name>
<dbReference type="Gene3D" id="2.60.40.1600">
    <property type="entry name" value="Smr-associated-like"/>
    <property type="match status" value="1"/>
</dbReference>
<dbReference type="Proteomes" id="UP001319104">
    <property type="component" value="Unassembled WGS sequence"/>
</dbReference>
<dbReference type="Pfam" id="PF01713">
    <property type="entry name" value="Smr"/>
    <property type="match status" value="1"/>
</dbReference>
<dbReference type="RefSeq" id="WP_213943515.1">
    <property type="nucleotide sequence ID" value="NZ_JAHCMY010000001.1"/>
</dbReference>
<dbReference type="InterPro" id="IPR002625">
    <property type="entry name" value="Smr_dom"/>
</dbReference>
<sequence length="316" mass="35525">MNIGDKVRLLHGNEQGIITKISSGGRIEIEIEDGFRIPAMKSEVVIIHSAERQYFGDGVVEEKPTVATKNVVKSADGVFLCYLPLNDKDHSIYLSNNAGKNYLYMVSEVFGDNSRTVSAGTINSGSYVKLDEKSIANFEEWPTLHLQMIPINLRTEKTQTPFEKRVKFKASAFFKSKGKAPLLGKDGYVFNLTQTTKDLDIKALNEDLNSDKKTPTKPHQFERPAQSVDLHIEKLTKDHQFMSNSEMLKLQLETFEKSLDAAIATGMDEISFVHGIGNGVLRKEIHKALSQMKNIKYFQDSQQSRFGYGATLVRIK</sequence>
<evidence type="ECO:0000313" key="2">
    <source>
        <dbReference type="EMBL" id="MBS9522621.1"/>
    </source>
</evidence>
<organism evidence="2 3">
    <name type="scientific">Litoribacter ruber</name>
    <dbReference type="NCBI Taxonomy" id="702568"/>
    <lineage>
        <taxon>Bacteria</taxon>
        <taxon>Pseudomonadati</taxon>
        <taxon>Bacteroidota</taxon>
        <taxon>Cytophagia</taxon>
        <taxon>Cytophagales</taxon>
        <taxon>Cyclobacteriaceae</taxon>
        <taxon>Litoribacter</taxon>
    </lineage>
</organism>
<dbReference type="PROSITE" id="PS50828">
    <property type="entry name" value="SMR"/>
    <property type="match status" value="1"/>
</dbReference>
<dbReference type="Gene3D" id="3.30.1370.110">
    <property type="match status" value="1"/>
</dbReference>
<reference evidence="2 3" key="1">
    <citation type="submission" date="2021-05" db="EMBL/GenBank/DDBJ databases">
        <authorList>
            <person name="Zhang Z.D."/>
            <person name="Osman G."/>
        </authorList>
    </citation>
    <scope>NUCLEOTIDE SEQUENCE [LARGE SCALE GENOMIC DNA]</scope>
    <source>
        <strain evidence="2 3">KCTC 32217</strain>
    </source>
</reference>
<evidence type="ECO:0000313" key="3">
    <source>
        <dbReference type="Proteomes" id="UP001319104"/>
    </source>
</evidence>
<evidence type="ECO:0000259" key="1">
    <source>
        <dbReference type="PROSITE" id="PS50828"/>
    </source>
</evidence>
<gene>
    <name evidence="2" type="ORF">KI659_01215</name>
</gene>
<feature type="domain" description="Smr" evidence="1">
    <location>
        <begin position="259"/>
        <end position="316"/>
    </location>
</feature>
<proteinExistence type="predicted"/>
<accession>A0AAP2G325</accession>
<comment type="caution">
    <text evidence="2">The sequence shown here is derived from an EMBL/GenBank/DDBJ whole genome shotgun (WGS) entry which is preliminary data.</text>
</comment>
<dbReference type="InterPro" id="IPR036781">
    <property type="entry name" value="Smr_assoc-like_sf"/>
</dbReference>
<dbReference type="SUPFAM" id="SSF158949">
    <property type="entry name" value="Smr-associated domain-like"/>
    <property type="match status" value="1"/>
</dbReference>
<dbReference type="AlphaFoldDB" id="A0AAP2G325"/>
<dbReference type="InterPro" id="IPR036063">
    <property type="entry name" value="Smr_dom_sf"/>
</dbReference>
<protein>
    <submittedName>
        <fullName evidence="2">Smr/MutS family protein</fullName>
    </submittedName>
</protein>
<dbReference type="EMBL" id="JAHCMY010000001">
    <property type="protein sequence ID" value="MBS9522621.1"/>
    <property type="molecule type" value="Genomic_DNA"/>
</dbReference>